<keyword evidence="5" id="KW-0812">Transmembrane</keyword>
<organism evidence="7 8">
    <name type="scientific">Comamonas kerstersii</name>
    <dbReference type="NCBI Taxonomy" id="225992"/>
    <lineage>
        <taxon>Bacteria</taxon>
        <taxon>Pseudomonadati</taxon>
        <taxon>Pseudomonadota</taxon>
        <taxon>Betaproteobacteria</taxon>
        <taxon>Burkholderiales</taxon>
        <taxon>Comamonadaceae</taxon>
        <taxon>Comamonas</taxon>
    </lineage>
</organism>
<dbReference type="Gene3D" id="1.25.40.10">
    <property type="entry name" value="Tetratricopeptide repeat domain"/>
    <property type="match status" value="1"/>
</dbReference>
<feature type="transmembrane region" description="Helical" evidence="5">
    <location>
        <begin position="6"/>
        <end position="27"/>
    </location>
</feature>
<dbReference type="InterPro" id="IPR019734">
    <property type="entry name" value="TPR_rpt"/>
</dbReference>
<feature type="transmembrane region" description="Helical" evidence="5">
    <location>
        <begin position="96"/>
        <end position="118"/>
    </location>
</feature>
<dbReference type="Pfam" id="PF23914">
    <property type="entry name" value="TPR_CcmH_CycH"/>
    <property type="match status" value="1"/>
</dbReference>
<evidence type="ECO:0000313" key="7">
    <source>
        <dbReference type="EMBL" id="AQZ98786.1"/>
    </source>
</evidence>
<evidence type="ECO:0000259" key="6">
    <source>
        <dbReference type="Pfam" id="PF23914"/>
    </source>
</evidence>
<dbReference type="GO" id="GO:0005886">
    <property type="term" value="C:plasma membrane"/>
    <property type="evidence" value="ECO:0007669"/>
    <property type="project" value="TreeGrafter"/>
</dbReference>
<evidence type="ECO:0000256" key="4">
    <source>
        <dbReference type="ARBA" id="ARBA00022803"/>
    </source>
</evidence>
<dbReference type="PANTHER" id="PTHR47870">
    <property type="entry name" value="CYTOCHROME C-TYPE BIOGENESIS PROTEIN CCMH"/>
    <property type="match status" value="1"/>
</dbReference>
<dbReference type="InterPro" id="IPR051263">
    <property type="entry name" value="C-type_cytochrome_biogenesis"/>
</dbReference>
<name>A0A1V0BFS8_9BURK</name>
<dbReference type="SUPFAM" id="SSF48452">
    <property type="entry name" value="TPR-like"/>
    <property type="match status" value="1"/>
</dbReference>
<dbReference type="RefSeq" id="WP_077344881.1">
    <property type="nucleotide sequence ID" value="NZ_CP020121.1"/>
</dbReference>
<comment type="subcellular location">
    <subcellularLocation>
        <location evidence="1">Cell envelope</location>
    </subcellularLocation>
</comment>
<evidence type="ECO:0000313" key="8">
    <source>
        <dbReference type="Proteomes" id="UP000242792"/>
    </source>
</evidence>
<reference evidence="7 8" key="1">
    <citation type="submission" date="2017-03" db="EMBL/GenBank/DDBJ databases">
        <title>Rapid Whole Genome Sequencing of Comamonas kerstersii Causing Continuous ambulatory Peritoneal Dialysis-Associated Peritonitis.</title>
        <authorList>
            <person name="Zheng B."/>
        </authorList>
    </citation>
    <scope>NUCLEOTIDE SEQUENCE [LARGE SCALE GENOMIC DNA]</scope>
    <source>
        <strain evidence="7 8">8943</strain>
    </source>
</reference>
<dbReference type="KEGG" id="cke:B5M06_11545"/>
<accession>A0A1V0BFS8</accession>
<dbReference type="NCBIfam" id="TIGR03142">
    <property type="entry name" value="cytochro_ccmI"/>
    <property type="match status" value="1"/>
</dbReference>
<evidence type="ECO:0000256" key="5">
    <source>
        <dbReference type="SAM" id="Phobius"/>
    </source>
</evidence>
<protein>
    <submittedName>
        <fullName evidence="7">C-type cytochrome biogenesis protein CcmI</fullName>
    </submittedName>
</protein>
<dbReference type="InterPro" id="IPR017560">
    <property type="entry name" value="Cyt_c_biogenesis_CcmI"/>
</dbReference>
<dbReference type="GO" id="GO:0017004">
    <property type="term" value="P:cytochrome complex assembly"/>
    <property type="evidence" value="ECO:0007669"/>
    <property type="project" value="UniProtKB-KW"/>
</dbReference>
<dbReference type="SMART" id="SM00028">
    <property type="entry name" value="TPR"/>
    <property type="match status" value="3"/>
</dbReference>
<gene>
    <name evidence="7" type="ORF">B5M06_11545</name>
</gene>
<evidence type="ECO:0000256" key="2">
    <source>
        <dbReference type="ARBA" id="ARBA00022737"/>
    </source>
</evidence>
<dbReference type="GeneID" id="83039955"/>
<dbReference type="EMBL" id="CP020121">
    <property type="protein sequence ID" value="AQZ98786.1"/>
    <property type="molecule type" value="Genomic_DNA"/>
</dbReference>
<evidence type="ECO:0000256" key="1">
    <source>
        <dbReference type="ARBA" id="ARBA00004196"/>
    </source>
</evidence>
<proteinExistence type="predicted"/>
<keyword evidence="2" id="KW-0677">Repeat</keyword>
<dbReference type="InterPro" id="IPR056413">
    <property type="entry name" value="TPR_CcmH_CycH"/>
</dbReference>
<dbReference type="InterPro" id="IPR011990">
    <property type="entry name" value="TPR-like_helical_dom_sf"/>
</dbReference>
<dbReference type="OrthoDB" id="9776053at2"/>
<dbReference type="PANTHER" id="PTHR47870:SF4">
    <property type="entry name" value="CYTOCHROME C-TYPE BIOGENESIS PROTEIN CYCH"/>
    <property type="match status" value="1"/>
</dbReference>
<dbReference type="GO" id="GO:0030313">
    <property type="term" value="C:cell envelope"/>
    <property type="evidence" value="ECO:0007669"/>
    <property type="project" value="UniProtKB-SubCell"/>
</dbReference>
<keyword evidence="3" id="KW-0201">Cytochrome c-type biogenesis</keyword>
<keyword evidence="5" id="KW-1133">Transmembrane helix</keyword>
<dbReference type="AlphaFoldDB" id="A0A1V0BFS8"/>
<keyword evidence="5" id="KW-0472">Membrane</keyword>
<feature type="domain" description="Cytochrome c-type biogenesis protein H TPR" evidence="6">
    <location>
        <begin position="141"/>
        <end position="273"/>
    </location>
</feature>
<sequence length="293" mass="31888">MGSLYVLWFGALALLLVSLAVLLPTLLKDEAAAPVRNSEDALRSLYRAQLQELVREREAGNLSDSDFAQAEEELQRRLLAELDQRAQPRVGAHKPWLPRVSALVLAVAVPVCAFVLYVQVGDPQAAARLVQVDELGHGAGQVNVDAMVQGLAQRLQHEPDDLPGWVMLARSYEIMERYEDAVQAYQQALQASVVQAVAPQEQARLWADMADAIGSANNGSLAAAMEAIDQALKLDPQQPKALALAGAAAVQIEEYAQAREHWQALLALLEPGSDVALRVQDDLMQLDLLLNPK</sequence>
<evidence type="ECO:0000256" key="3">
    <source>
        <dbReference type="ARBA" id="ARBA00022748"/>
    </source>
</evidence>
<dbReference type="Proteomes" id="UP000242792">
    <property type="component" value="Chromosome"/>
</dbReference>
<keyword evidence="4" id="KW-0802">TPR repeat</keyword>